<reference evidence="4" key="1">
    <citation type="submission" date="2024-06" db="EMBL/GenBank/DDBJ databases">
        <title>Multi-omics analyses provide insights into the biosynthesis of the anticancer antibiotic pleurotin in Hohenbuehelia grisea.</title>
        <authorList>
            <person name="Weaver J.A."/>
            <person name="Alberti F."/>
        </authorList>
    </citation>
    <scope>NUCLEOTIDE SEQUENCE [LARGE SCALE GENOMIC DNA]</scope>
    <source>
        <strain evidence="4">T-177</strain>
    </source>
</reference>
<feature type="domain" description="BZIP" evidence="2">
    <location>
        <begin position="179"/>
        <end position="222"/>
    </location>
</feature>
<proteinExistence type="predicted"/>
<feature type="compositionally biased region" description="Low complexity" evidence="1">
    <location>
        <begin position="243"/>
        <end position="254"/>
    </location>
</feature>
<dbReference type="EMBL" id="JASNQZ010000006">
    <property type="protein sequence ID" value="KAL0955864.1"/>
    <property type="molecule type" value="Genomic_DNA"/>
</dbReference>
<evidence type="ECO:0000256" key="1">
    <source>
        <dbReference type="SAM" id="MobiDB-lite"/>
    </source>
</evidence>
<dbReference type="Pfam" id="PF00170">
    <property type="entry name" value="bZIP_1"/>
    <property type="match status" value="1"/>
</dbReference>
<feature type="compositionally biased region" description="Low complexity" evidence="1">
    <location>
        <begin position="414"/>
        <end position="435"/>
    </location>
</feature>
<dbReference type="CDD" id="cd14812">
    <property type="entry name" value="bZIP_u3"/>
    <property type="match status" value="1"/>
</dbReference>
<feature type="region of interest" description="Disordered" evidence="1">
    <location>
        <begin position="226"/>
        <end position="298"/>
    </location>
</feature>
<keyword evidence="4" id="KW-1185">Reference proteome</keyword>
<evidence type="ECO:0000313" key="4">
    <source>
        <dbReference type="Proteomes" id="UP001556367"/>
    </source>
</evidence>
<dbReference type="InterPro" id="IPR046347">
    <property type="entry name" value="bZIP_sf"/>
</dbReference>
<feature type="region of interest" description="Disordered" evidence="1">
    <location>
        <begin position="398"/>
        <end position="447"/>
    </location>
</feature>
<feature type="compositionally biased region" description="Basic and acidic residues" evidence="1">
    <location>
        <begin position="255"/>
        <end position="281"/>
    </location>
</feature>
<dbReference type="Proteomes" id="UP001556367">
    <property type="component" value="Unassembled WGS sequence"/>
</dbReference>
<evidence type="ECO:0000259" key="2">
    <source>
        <dbReference type="PROSITE" id="PS50217"/>
    </source>
</evidence>
<dbReference type="SUPFAM" id="SSF57959">
    <property type="entry name" value="Leucine zipper domain"/>
    <property type="match status" value="1"/>
</dbReference>
<feature type="region of interest" description="Disordered" evidence="1">
    <location>
        <begin position="143"/>
        <end position="174"/>
    </location>
</feature>
<gene>
    <name evidence="3" type="ORF">HGRIS_002066</name>
</gene>
<protein>
    <recommendedName>
        <fullName evidence="2">BZIP domain-containing protein</fullName>
    </recommendedName>
</protein>
<name>A0ABR3JJB3_9AGAR</name>
<dbReference type="PROSITE" id="PS50217">
    <property type="entry name" value="BZIP"/>
    <property type="match status" value="1"/>
</dbReference>
<feature type="compositionally biased region" description="Polar residues" evidence="1">
    <location>
        <begin position="288"/>
        <end position="298"/>
    </location>
</feature>
<dbReference type="SMART" id="SM00338">
    <property type="entry name" value="BRLZ"/>
    <property type="match status" value="1"/>
</dbReference>
<evidence type="ECO:0000313" key="3">
    <source>
        <dbReference type="EMBL" id="KAL0955864.1"/>
    </source>
</evidence>
<organism evidence="3 4">
    <name type="scientific">Hohenbuehelia grisea</name>
    <dbReference type="NCBI Taxonomy" id="104357"/>
    <lineage>
        <taxon>Eukaryota</taxon>
        <taxon>Fungi</taxon>
        <taxon>Dikarya</taxon>
        <taxon>Basidiomycota</taxon>
        <taxon>Agaricomycotina</taxon>
        <taxon>Agaricomycetes</taxon>
        <taxon>Agaricomycetidae</taxon>
        <taxon>Agaricales</taxon>
        <taxon>Pleurotineae</taxon>
        <taxon>Pleurotaceae</taxon>
        <taxon>Hohenbuehelia</taxon>
    </lineage>
</organism>
<feature type="compositionally biased region" description="Polar residues" evidence="1">
    <location>
        <begin position="230"/>
        <end position="242"/>
    </location>
</feature>
<dbReference type="Gene3D" id="1.20.5.170">
    <property type="match status" value="1"/>
</dbReference>
<accession>A0ABR3JJB3</accession>
<comment type="caution">
    <text evidence="3">The sequence shown here is derived from an EMBL/GenBank/DDBJ whole genome shotgun (WGS) entry which is preliminary data.</text>
</comment>
<sequence length="518" mass="55650">MHNQPPPLLNMSHILAHDAPLLSPMDCNPNSLWSPMDPTFHYNFYNLPPSPPTSVSSASTSPDSPIPPNRMLKMRMSPDAAQDANQLCLPTHKVFDFPPEQTHIQHQQQYLHHQLPTPPTVPELLPPKQQPPPLMAINTGAIPPTVKRSASPSPAPTKKRTIGERISSKDFIPPDVSGLTKREARLVKNRAAAFLSRQRKREEFEAMEIRVAELEQENARLQAMARNGNAAPSSPPNTESASQMEQLRAQLAAAEQRERELNAELARKEAEASQSPVKEEAQDISLESGRSTPIQPSHKSNASLGLMALLCAIPSLLSGAAQSTVPATFSIPTALSSSSSSFDFNSYLPGDYDWSRNGVDAAAAPTPKQQYSGPRRLEFADIDPEALSSALGGLDISFESSPSDDGKIRVRIHPPSASSSRATSPTSTSSGSSGSMDAWPSGDNSFDQATFGAPDLASFGLAGQEDPFLGMGGISDYLSTANYGQAAATTAETRRVRIALKSPPTEGGEGGEWEVQFC</sequence>
<dbReference type="InterPro" id="IPR004827">
    <property type="entry name" value="bZIP"/>
</dbReference>